<dbReference type="Gene3D" id="2.60.40.10">
    <property type="entry name" value="Immunoglobulins"/>
    <property type="match status" value="1"/>
</dbReference>
<dbReference type="Proteomes" id="UP000315369">
    <property type="component" value="Unassembled WGS sequence"/>
</dbReference>
<evidence type="ECO:0000313" key="2">
    <source>
        <dbReference type="EMBL" id="TQF17847.1"/>
    </source>
</evidence>
<dbReference type="InterPro" id="IPR052846">
    <property type="entry name" value="ECM-enzyme_regulator"/>
</dbReference>
<dbReference type="PANTHER" id="PTHR31797:SF6">
    <property type="entry name" value="CHITIN-BINDING TYPE-2 DOMAIN-CONTAINING PROTEIN"/>
    <property type="match status" value="1"/>
</dbReference>
<dbReference type="InterPro" id="IPR013783">
    <property type="entry name" value="Ig-like_fold"/>
</dbReference>
<dbReference type="AlphaFoldDB" id="A0A540X9A2"/>
<keyword evidence="3" id="KW-1185">Reference proteome</keyword>
<organism evidence="2 3">
    <name type="scientific">Myxococcus llanfairpwllgwyngyllgogerychwyrndrobwllllantysiliogogogochensis</name>
    <dbReference type="NCBI Taxonomy" id="2590453"/>
    <lineage>
        <taxon>Bacteria</taxon>
        <taxon>Pseudomonadati</taxon>
        <taxon>Myxococcota</taxon>
        <taxon>Myxococcia</taxon>
        <taxon>Myxococcales</taxon>
        <taxon>Cystobacterineae</taxon>
        <taxon>Myxococcaceae</taxon>
        <taxon>Myxococcus</taxon>
    </lineage>
</organism>
<sequence>MASRIHPGTSLLVALVLSVAGCRCGDDPGVGGARQGFRPQEEQVDFGRALEGSLTRRQVTVLATGRSSVTVTASSGSPFSVDVAEVTVPGSGQATVDVDFLAGNGAAQGTLTLTGAGRTETVRLTGLGVRPLDCVPSSPCHESRFDLDSGACVERPLEDGATCIPTSRCQANGRCESGACVGTPRSCDDDNPCTVDACSPTLGCVTAPVACPVPKNPCKVGVCDRDDGCEEVDAADLVPCGPVDCRKSNLCFGGSCKELPTPDGMLCAPATACQGEGTCQDGECEKPDAGDLPVDFSQDLGGEPMGQPALLVQEGALFTSVCGGDGGCRLVSFTHGGLLRYESPYPDGGTRTLLAASDAGVVVLASEGLESYAPRGPGARQWEAPWTSLGAPSDAGPWMGHVEAGEVALTPDGDVVAHVAWGPVLDAGADGGVAPPLAPEGARWVWLAGHEDAGSVVRAGPVEPWRGEARLALDVEGSAYRYTVDGRLERADLEPDGGTEVIISALGDGGVPGGRASLAVAGGTLLVGTQAFVSTDGGTQVAVDWDAGTRTLTPLAEPALLAAEGTPGYLFAQSCDRADGLPCTPEEERTVLRAVDSATGQVAWEVDALPFTALPGSLHDATLIQGGAVGVLSDATRPDGRQVWLQLFARGQKLLMCPLPGRPTVVAGASFFEDKLLVVLERDGVWKLESYGMGPGIQTDARGWPQRHGTPGATRRESP</sequence>
<dbReference type="InterPro" id="IPR001673">
    <property type="entry name" value="S_mold_repeat"/>
</dbReference>
<reference evidence="2 3" key="1">
    <citation type="submission" date="2019-06" db="EMBL/GenBank/DDBJ databases">
        <authorList>
            <person name="Livingstone P."/>
            <person name="Whitworth D."/>
        </authorList>
    </citation>
    <scope>NUCLEOTIDE SEQUENCE [LARGE SCALE GENOMIC DNA]</scope>
    <source>
        <strain evidence="2 3">AM401</strain>
    </source>
</reference>
<evidence type="ECO:0000313" key="3">
    <source>
        <dbReference type="Proteomes" id="UP000315369"/>
    </source>
</evidence>
<dbReference type="OrthoDB" id="5377317at2"/>
<dbReference type="PANTHER" id="PTHR31797">
    <property type="entry name" value="EXTRACELLULAR MATRIX PROTEIN A-RELATED"/>
    <property type="match status" value="1"/>
</dbReference>
<accession>A0A540X9A2</accession>
<proteinExistence type="predicted"/>
<name>A0A540X9A2_9BACT</name>
<protein>
    <recommendedName>
        <fullName evidence="4">Lipoprotein</fullName>
    </recommendedName>
</protein>
<dbReference type="Pfam" id="PF00526">
    <property type="entry name" value="Dicty_CTDC"/>
    <property type="match status" value="1"/>
</dbReference>
<gene>
    <name evidence="2" type="ORF">FJV41_01510</name>
</gene>
<dbReference type="RefSeq" id="WP_141640570.1">
    <property type="nucleotide sequence ID" value="NZ_VIFM01000003.1"/>
</dbReference>
<dbReference type="EMBL" id="VIFM01000003">
    <property type="protein sequence ID" value="TQF17847.1"/>
    <property type="molecule type" value="Genomic_DNA"/>
</dbReference>
<dbReference type="PROSITE" id="PS51257">
    <property type="entry name" value="PROKAR_LIPOPROTEIN"/>
    <property type="match status" value="1"/>
</dbReference>
<feature type="region of interest" description="Disordered" evidence="1">
    <location>
        <begin position="697"/>
        <end position="719"/>
    </location>
</feature>
<comment type="caution">
    <text evidence="2">The sequence shown here is derived from an EMBL/GenBank/DDBJ whole genome shotgun (WGS) entry which is preliminary data.</text>
</comment>
<evidence type="ECO:0008006" key="4">
    <source>
        <dbReference type="Google" id="ProtNLM"/>
    </source>
</evidence>
<evidence type="ECO:0000256" key="1">
    <source>
        <dbReference type="SAM" id="MobiDB-lite"/>
    </source>
</evidence>